<dbReference type="eggNOG" id="arCOG01261">
    <property type="taxonomic scope" value="Archaea"/>
</dbReference>
<dbReference type="PATRIC" id="fig|797209.4.peg.2266"/>
<dbReference type="Proteomes" id="UP000003751">
    <property type="component" value="Unassembled WGS sequence"/>
</dbReference>
<dbReference type="SUPFAM" id="SSF51735">
    <property type="entry name" value="NAD(P)-binding Rossmann-fold domains"/>
    <property type="match status" value="1"/>
</dbReference>
<comment type="caution">
    <text evidence="3">The sequence shown here is derived from an EMBL/GenBank/DDBJ whole genome shotgun (WGS) entry which is preliminary data.</text>
</comment>
<dbReference type="CDD" id="cd05233">
    <property type="entry name" value="SDR_c"/>
    <property type="match status" value="1"/>
</dbReference>
<dbReference type="Gene3D" id="3.40.50.720">
    <property type="entry name" value="NAD(P)-binding Rossmann-like Domain"/>
    <property type="match status" value="1"/>
</dbReference>
<evidence type="ECO:0000256" key="2">
    <source>
        <dbReference type="RuleBase" id="RU000363"/>
    </source>
</evidence>
<dbReference type="InterPro" id="IPR036291">
    <property type="entry name" value="NAD(P)-bd_dom_sf"/>
</dbReference>
<gene>
    <name evidence="3" type="ORF">ZOD2009_11525</name>
</gene>
<dbReference type="FunFam" id="3.40.50.720:FF:000084">
    <property type="entry name" value="Short-chain dehydrogenase reductase"/>
    <property type="match status" value="1"/>
</dbReference>
<name>E7QU25_HALPU</name>
<evidence type="ECO:0000256" key="1">
    <source>
        <dbReference type="ARBA" id="ARBA00006484"/>
    </source>
</evidence>
<dbReference type="InterPro" id="IPR050259">
    <property type="entry name" value="SDR"/>
</dbReference>
<dbReference type="PRINTS" id="PR00081">
    <property type="entry name" value="GDHRDH"/>
</dbReference>
<comment type="similarity">
    <text evidence="1 2">Belongs to the short-chain dehydrogenases/reductases (SDR) family.</text>
</comment>
<proteinExistence type="inferred from homology"/>
<evidence type="ECO:0000313" key="3">
    <source>
        <dbReference type="EMBL" id="EFW92104.1"/>
    </source>
</evidence>
<dbReference type="PRINTS" id="PR00080">
    <property type="entry name" value="SDRFAMILY"/>
</dbReference>
<protein>
    <submittedName>
        <fullName evidence="3">Short-chain dehydrogenase/reductase SDR</fullName>
    </submittedName>
</protein>
<organism evidence="3 4">
    <name type="scientific">Haladaptatus paucihalophilus DX253</name>
    <dbReference type="NCBI Taxonomy" id="797209"/>
    <lineage>
        <taxon>Archaea</taxon>
        <taxon>Methanobacteriati</taxon>
        <taxon>Methanobacteriota</taxon>
        <taxon>Stenosarchaea group</taxon>
        <taxon>Halobacteria</taxon>
        <taxon>Halobacteriales</taxon>
        <taxon>Haladaptataceae</taxon>
        <taxon>Haladaptatus</taxon>
    </lineage>
</organism>
<dbReference type="Pfam" id="PF00106">
    <property type="entry name" value="adh_short"/>
    <property type="match status" value="1"/>
</dbReference>
<accession>E7QU25</accession>
<dbReference type="EMBL" id="AEMG01000009">
    <property type="protein sequence ID" value="EFW92104.1"/>
    <property type="molecule type" value="Genomic_DNA"/>
</dbReference>
<dbReference type="PANTHER" id="PTHR42879:SF2">
    <property type="entry name" value="3-OXOACYL-[ACYL-CARRIER-PROTEIN] REDUCTASE FABG"/>
    <property type="match status" value="1"/>
</dbReference>
<evidence type="ECO:0000313" key="4">
    <source>
        <dbReference type="Proteomes" id="UP000003751"/>
    </source>
</evidence>
<sequence length="254" mass="27402">MGLRREADRMITPKLDGRVALVTGSSKGVGRELLLSLADCGADVAVHYHSSADEARDVAETARENGVEATTVQGNVTDPDEVDALFSTVESELGSVDVLVNNVGPFAPDHWEDISFDRWNAVLDGNINGTYLCSKRALPEMREAGFGRIVNVGYASAEKGLINPKNAPYFIAKAGVLMFTRMLAADTQADGVTVNAISPYVVENSDVFPDDLPRGEPAKFEDMGQALRFFVDEDSDYLSGVNVEVDGGWLPEKV</sequence>
<dbReference type="PANTHER" id="PTHR42879">
    <property type="entry name" value="3-OXOACYL-(ACYL-CARRIER-PROTEIN) REDUCTASE"/>
    <property type="match status" value="1"/>
</dbReference>
<dbReference type="AlphaFoldDB" id="E7QU25"/>
<dbReference type="InterPro" id="IPR002347">
    <property type="entry name" value="SDR_fam"/>
</dbReference>
<reference evidence="3 4" key="1">
    <citation type="journal article" date="2014" name="ISME J.">
        <title>Trehalose/2-sulfotrehalose biosynthesis and glycine-betaine uptake are widely spread mechanisms for osmoadaptation in the Halobacteriales.</title>
        <authorList>
            <person name="Youssef N.H."/>
            <person name="Savage-Ashlock K.N."/>
            <person name="McCully A.L."/>
            <person name="Luedtke B."/>
            <person name="Shaw E.I."/>
            <person name="Hoff W.D."/>
            <person name="Elshahed M.S."/>
        </authorList>
    </citation>
    <scope>NUCLEOTIDE SEQUENCE [LARGE SCALE GENOMIC DNA]</scope>
    <source>
        <strain evidence="3 4">DX253</strain>
    </source>
</reference>
<dbReference type="STRING" id="797209.GCA_000376445_02489"/>